<dbReference type="Gene3D" id="3.40.190.290">
    <property type="match status" value="1"/>
</dbReference>
<evidence type="ECO:0000256" key="4">
    <source>
        <dbReference type="ARBA" id="ARBA00023159"/>
    </source>
</evidence>
<dbReference type="Pfam" id="PF03466">
    <property type="entry name" value="LysR_substrate"/>
    <property type="match status" value="1"/>
</dbReference>
<evidence type="ECO:0000256" key="5">
    <source>
        <dbReference type="ARBA" id="ARBA00023163"/>
    </source>
</evidence>
<keyword evidence="4" id="KW-0010">Activator</keyword>
<comment type="caution">
    <text evidence="8">The sequence shown here is derived from an EMBL/GenBank/DDBJ whole genome shotgun (WGS) entry which is preliminary data.</text>
</comment>
<dbReference type="EMBL" id="JAUSRD010000023">
    <property type="protein sequence ID" value="MDP9897004.1"/>
    <property type="molecule type" value="Genomic_DNA"/>
</dbReference>
<dbReference type="Gene3D" id="1.10.10.10">
    <property type="entry name" value="Winged helix-like DNA-binding domain superfamily/Winged helix DNA-binding domain"/>
    <property type="match status" value="1"/>
</dbReference>
<dbReference type="Pfam" id="PF00126">
    <property type="entry name" value="HTH_1"/>
    <property type="match status" value="1"/>
</dbReference>
<name>A0AAW8D9N7_9BURK</name>
<keyword evidence="5" id="KW-0804">Transcription</keyword>
<dbReference type="PROSITE" id="PS50931">
    <property type="entry name" value="HTH_LYSR"/>
    <property type="match status" value="1"/>
</dbReference>
<dbReference type="Proteomes" id="UP001242045">
    <property type="component" value="Unassembled WGS sequence"/>
</dbReference>
<dbReference type="RefSeq" id="WP_307687085.1">
    <property type="nucleotide sequence ID" value="NZ_JAUSRD010000023.1"/>
</dbReference>
<feature type="compositionally biased region" description="Pro residues" evidence="6">
    <location>
        <begin position="327"/>
        <end position="337"/>
    </location>
</feature>
<dbReference type="PRINTS" id="PR00039">
    <property type="entry name" value="HTHLYSR"/>
</dbReference>
<accession>A0AAW8D9N7</accession>
<dbReference type="FunFam" id="1.10.10.10:FF:000001">
    <property type="entry name" value="LysR family transcriptional regulator"/>
    <property type="match status" value="1"/>
</dbReference>
<dbReference type="GO" id="GO:0003700">
    <property type="term" value="F:DNA-binding transcription factor activity"/>
    <property type="evidence" value="ECO:0007669"/>
    <property type="project" value="InterPro"/>
</dbReference>
<feature type="domain" description="HTH lysR-type" evidence="7">
    <location>
        <begin position="1"/>
        <end position="58"/>
    </location>
</feature>
<gene>
    <name evidence="8" type="ORF">J2W31_006146</name>
</gene>
<evidence type="ECO:0000259" key="7">
    <source>
        <dbReference type="PROSITE" id="PS50931"/>
    </source>
</evidence>
<dbReference type="SUPFAM" id="SSF46785">
    <property type="entry name" value="Winged helix' DNA-binding domain"/>
    <property type="match status" value="1"/>
</dbReference>
<comment type="similarity">
    <text evidence="1">Belongs to the LysR transcriptional regulatory family.</text>
</comment>
<organism evidence="8 9">
    <name type="scientific">Variovorax boronicumulans</name>
    <dbReference type="NCBI Taxonomy" id="436515"/>
    <lineage>
        <taxon>Bacteria</taxon>
        <taxon>Pseudomonadati</taxon>
        <taxon>Pseudomonadota</taxon>
        <taxon>Betaproteobacteria</taxon>
        <taxon>Burkholderiales</taxon>
        <taxon>Comamonadaceae</taxon>
        <taxon>Variovorax</taxon>
    </lineage>
</organism>
<keyword evidence="2" id="KW-0805">Transcription regulation</keyword>
<evidence type="ECO:0000256" key="1">
    <source>
        <dbReference type="ARBA" id="ARBA00009437"/>
    </source>
</evidence>
<evidence type="ECO:0000313" key="9">
    <source>
        <dbReference type="Proteomes" id="UP001242045"/>
    </source>
</evidence>
<sequence>MELRQFKYFVAIVDCGSLSRAAQQLFVAQSALSKQMAELEGELGTPLLLRSRNGVTVTEAGKVFYEYAQGITKQVGDAKAAVHVAADSVVGSVVAALPQSVSPMIALPLMRAAARRYPDVVFHLNEELTGNMADQLLRGRVDVAIFSPTMPAEDIAFTPLVEEDFVFLESPQDPRALPPGDVSIAQATARPLVWPANAHGHCTRWLVDAVLEAAGQPPARVAAEINSVYTLKAAVEAGLGATIMPLGLAQREVREDRLRAHRIDSPAMFRTLGLCVSVHLPTTNAKRAICNLIGDVIRDLCTSGQWEGTRLAAPAGKARKEVRASTPRPPPPLQPRR</sequence>
<dbReference type="AlphaFoldDB" id="A0AAW8D9N7"/>
<proteinExistence type="inferred from homology"/>
<dbReference type="InterPro" id="IPR000847">
    <property type="entry name" value="LysR_HTH_N"/>
</dbReference>
<reference evidence="8" key="1">
    <citation type="submission" date="2023-07" db="EMBL/GenBank/DDBJ databases">
        <title>Sorghum-associated microbial communities from plants grown in Nebraska, USA.</title>
        <authorList>
            <person name="Schachtman D."/>
        </authorList>
    </citation>
    <scope>NUCLEOTIDE SEQUENCE</scope>
    <source>
        <strain evidence="8">DS3754</strain>
    </source>
</reference>
<evidence type="ECO:0000313" key="8">
    <source>
        <dbReference type="EMBL" id="MDP9897004.1"/>
    </source>
</evidence>
<protein>
    <submittedName>
        <fullName evidence="8">LysR family nitrogen assimilation transcriptional regulator</fullName>
    </submittedName>
</protein>
<dbReference type="InterPro" id="IPR036388">
    <property type="entry name" value="WH-like_DNA-bd_sf"/>
</dbReference>
<feature type="region of interest" description="Disordered" evidence="6">
    <location>
        <begin position="312"/>
        <end position="337"/>
    </location>
</feature>
<dbReference type="InterPro" id="IPR036390">
    <property type="entry name" value="WH_DNA-bd_sf"/>
</dbReference>
<dbReference type="SUPFAM" id="SSF53850">
    <property type="entry name" value="Periplasmic binding protein-like II"/>
    <property type="match status" value="1"/>
</dbReference>
<evidence type="ECO:0000256" key="6">
    <source>
        <dbReference type="SAM" id="MobiDB-lite"/>
    </source>
</evidence>
<evidence type="ECO:0000256" key="3">
    <source>
        <dbReference type="ARBA" id="ARBA00023125"/>
    </source>
</evidence>
<dbReference type="InterPro" id="IPR005119">
    <property type="entry name" value="LysR_subst-bd"/>
</dbReference>
<dbReference type="PANTHER" id="PTHR30293">
    <property type="entry name" value="TRANSCRIPTIONAL REGULATORY PROTEIN NAC-RELATED"/>
    <property type="match status" value="1"/>
</dbReference>
<dbReference type="PANTHER" id="PTHR30293:SF0">
    <property type="entry name" value="NITROGEN ASSIMILATION REGULATORY PROTEIN NAC"/>
    <property type="match status" value="1"/>
</dbReference>
<evidence type="ECO:0000256" key="2">
    <source>
        <dbReference type="ARBA" id="ARBA00023015"/>
    </source>
</evidence>
<dbReference type="GO" id="GO:2000142">
    <property type="term" value="P:regulation of DNA-templated transcription initiation"/>
    <property type="evidence" value="ECO:0007669"/>
    <property type="project" value="TreeGrafter"/>
</dbReference>
<dbReference type="GO" id="GO:0003677">
    <property type="term" value="F:DNA binding"/>
    <property type="evidence" value="ECO:0007669"/>
    <property type="project" value="UniProtKB-KW"/>
</dbReference>
<keyword evidence="3" id="KW-0238">DNA-binding</keyword>